<keyword evidence="3" id="KW-1185">Reference proteome</keyword>
<evidence type="ECO:0000313" key="3">
    <source>
        <dbReference type="Proteomes" id="UP001575181"/>
    </source>
</evidence>
<feature type="transmembrane region" description="Helical" evidence="1">
    <location>
        <begin position="33"/>
        <end position="53"/>
    </location>
</feature>
<protein>
    <recommendedName>
        <fullName evidence="4">NADH:quinone oxidoreductase/Mrp antiporter membrane subunit domain-containing protein</fullName>
    </recommendedName>
</protein>
<dbReference type="RefSeq" id="WP_373657227.1">
    <property type="nucleotide sequence ID" value="NZ_JBGUAW010000014.1"/>
</dbReference>
<sequence length="256" mass="26678">MSLMSYLLAALFLPLFPFSAAFNALYGRAGNTALRAALLLAWPQIGIALIRTADGPPPDWLLPLALATSALYAFRALALRELGQWTAYLATSLWALLWLAGPGEPAVGSAHLHALGMSAPLALVALLTGGLEQRFGAAYTGLYGGLAQTLPRLSGVLVGAMLASVALPLFPAFFTMLALLLTSTPAMPAASFALLGIWLLWSWAGARMIQGLVVGPVNPDMPEYRAADLGSGSAWAYAAALMALTIGGLFLIGDLP</sequence>
<keyword evidence="1" id="KW-0812">Transmembrane</keyword>
<evidence type="ECO:0000256" key="1">
    <source>
        <dbReference type="SAM" id="Phobius"/>
    </source>
</evidence>
<evidence type="ECO:0000313" key="2">
    <source>
        <dbReference type="EMBL" id="MFA9462438.1"/>
    </source>
</evidence>
<organism evidence="2 3">
    <name type="scientific">Thiohalorhabdus methylotrophus</name>
    <dbReference type="NCBI Taxonomy" id="3242694"/>
    <lineage>
        <taxon>Bacteria</taxon>
        <taxon>Pseudomonadati</taxon>
        <taxon>Pseudomonadota</taxon>
        <taxon>Gammaproteobacteria</taxon>
        <taxon>Thiohalorhabdales</taxon>
        <taxon>Thiohalorhabdaceae</taxon>
        <taxon>Thiohalorhabdus</taxon>
    </lineage>
</organism>
<feature type="transmembrane region" description="Helical" evidence="1">
    <location>
        <begin position="234"/>
        <end position="253"/>
    </location>
</feature>
<dbReference type="Proteomes" id="UP001575181">
    <property type="component" value="Unassembled WGS sequence"/>
</dbReference>
<feature type="transmembrane region" description="Helical" evidence="1">
    <location>
        <begin position="112"/>
        <end position="131"/>
    </location>
</feature>
<evidence type="ECO:0008006" key="4">
    <source>
        <dbReference type="Google" id="ProtNLM"/>
    </source>
</evidence>
<feature type="transmembrane region" description="Helical" evidence="1">
    <location>
        <begin position="85"/>
        <end position="100"/>
    </location>
</feature>
<dbReference type="EMBL" id="JBGUAW010000014">
    <property type="protein sequence ID" value="MFA9462438.1"/>
    <property type="molecule type" value="Genomic_DNA"/>
</dbReference>
<reference evidence="2 3" key="1">
    <citation type="submission" date="2024-08" db="EMBL/GenBank/DDBJ databases">
        <title>Whole-genome sequencing of halo(alkali)philic microorganisms from hypersaline lakes.</title>
        <authorList>
            <person name="Sorokin D.Y."/>
            <person name="Merkel A.Y."/>
            <person name="Messina E."/>
            <person name="Yakimov M."/>
        </authorList>
    </citation>
    <scope>NUCLEOTIDE SEQUENCE [LARGE SCALE GENOMIC DNA]</scope>
    <source>
        <strain evidence="2 3">Cl-TMA</strain>
    </source>
</reference>
<accession>A0ABV4TYU9</accession>
<proteinExistence type="predicted"/>
<name>A0ABV4TYU9_9GAMM</name>
<keyword evidence="1" id="KW-1133">Transmembrane helix</keyword>
<gene>
    <name evidence="2" type="ORF">ACERLL_16640</name>
</gene>
<keyword evidence="1" id="KW-0472">Membrane</keyword>
<feature type="transmembrane region" description="Helical" evidence="1">
    <location>
        <begin position="156"/>
        <end position="180"/>
    </location>
</feature>
<feature type="transmembrane region" description="Helical" evidence="1">
    <location>
        <begin position="60"/>
        <end position="79"/>
    </location>
</feature>
<comment type="caution">
    <text evidence="2">The sequence shown here is derived from an EMBL/GenBank/DDBJ whole genome shotgun (WGS) entry which is preliminary data.</text>
</comment>